<dbReference type="PROSITE" id="PS50850">
    <property type="entry name" value="MFS"/>
    <property type="match status" value="1"/>
</dbReference>
<accession>A0A1R4G156</accession>
<feature type="transmembrane region" description="Helical" evidence="4">
    <location>
        <begin position="254"/>
        <end position="271"/>
    </location>
</feature>
<dbReference type="Gene3D" id="1.20.1250.20">
    <property type="entry name" value="MFS general substrate transporter like domains"/>
    <property type="match status" value="1"/>
</dbReference>
<feature type="transmembrane region" description="Helical" evidence="4">
    <location>
        <begin position="212"/>
        <end position="234"/>
    </location>
</feature>
<feature type="transmembrane region" description="Helical" evidence="4">
    <location>
        <begin position="303"/>
        <end position="324"/>
    </location>
</feature>
<dbReference type="InterPro" id="IPR036259">
    <property type="entry name" value="MFS_trans_sf"/>
</dbReference>
<feature type="transmembrane region" description="Helical" evidence="4">
    <location>
        <begin position="101"/>
        <end position="123"/>
    </location>
</feature>
<dbReference type="OrthoDB" id="5317164at2"/>
<feature type="transmembrane region" description="Helical" evidence="4">
    <location>
        <begin position="278"/>
        <end position="297"/>
    </location>
</feature>
<keyword evidence="3 4" id="KW-0472">Membrane</keyword>
<evidence type="ECO:0000259" key="5">
    <source>
        <dbReference type="PROSITE" id="PS50850"/>
    </source>
</evidence>
<dbReference type="Proteomes" id="UP000195766">
    <property type="component" value="Unassembled WGS sequence"/>
</dbReference>
<gene>
    <name evidence="6" type="ORF">FM111_08520</name>
</gene>
<feature type="domain" description="Major facilitator superfamily (MFS) profile" evidence="5">
    <location>
        <begin position="9"/>
        <end position="391"/>
    </location>
</feature>
<protein>
    <recommendedName>
        <fullName evidence="5">Major facilitator superfamily (MFS) profile domain-containing protein</fullName>
    </recommendedName>
</protein>
<organism evidence="6 7">
    <name type="scientific">Brevundimonas diminuta 3F5N</name>
    <dbReference type="NCBI Taxonomy" id="1255603"/>
    <lineage>
        <taxon>Bacteria</taxon>
        <taxon>Pseudomonadati</taxon>
        <taxon>Pseudomonadota</taxon>
        <taxon>Alphaproteobacteria</taxon>
        <taxon>Caulobacterales</taxon>
        <taxon>Caulobacteraceae</taxon>
        <taxon>Brevundimonas</taxon>
    </lineage>
</organism>
<dbReference type="EMBL" id="FUIE01000045">
    <property type="protein sequence ID" value="SJM61827.1"/>
    <property type="molecule type" value="Genomic_DNA"/>
</dbReference>
<evidence type="ECO:0000256" key="2">
    <source>
        <dbReference type="ARBA" id="ARBA00022989"/>
    </source>
</evidence>
<feature type="transmembrane region" description="Helical" evidence="4">
    <location>
        <begin position="162"/>
        <end position="181"/>
    </location>
</feature>
<evidence type="ECO:0000256" key="1">
    <source>
        <dbReference type="ARBA" id="ARBA00022692"/>
    </source>
</evidence>
<keyword evidence="2 4" id="KW-1133">Transmembrane helix</keyword>
<dbReference type="InterPro" id="IPR011701">
    <property type="entry name" value="MFS"/>
</dbReference>
<dbReference type="GO" id="GO:0022857">
    <property type="term" value="F:transmembrane transporter activity"/>
    <property type="evidence" value="ECO:0007669"/>
    <property type="project" value="InterPro"/>
</dbReference>
<dbReference type="Pfam" id="PF07690">
    <property type="entry name" value="MFS_1"/>
    <property type="match status" value="1"/>
</dbReference>
<feature type="transmembrane region" description="Helical" evidence="4">
    <location>
        <begin position="336"/>
        <end position="358"/>
    </location>
</feature>
<dbReference type="RefSeq" id="WP_087140554.1">
    <property type="nucleotide sequence ID" value="NZ_FUIE01000045.1"/>
</dbReference>
<dbReference type="SUPFAM" id="SSF103473">
    <property type="entry name" value="MFS general substrate transporter"/>
    <property type="match status" value="1"/>
</dbReference>
<evidence type="ECO:0000313" key="7">
    <source>
        <dbReference type="Proteomes" id="UP000195766"/>
    </source>
</evidence>
<name>A0A1R4G156_BREDI</name>
<dbReference type="InterPro" id="IPR020846">
    <property type="entry name" value="MFS_dom"/>
</dbReference>
<dbReference type="AlphaFoldDB" id="A0A1R4G156"/>
<evidence type="ECO:0000256" key="3">
    <source>
        <dbReference type="ARBA" id="ARBA00023136"/>
    </source>
</evidence>
<dbReference type="InterPro" id="IPR052524">
    <property type="entry name" value="MFS_Cyanate_Porter"/>
</dbReference>
<dbReference type="PANTHER" id="PTHR23523">
    <property type="match status" value="1"/>
</dbReference>
<proteinExistence type="predicted"/>
<feature type="transmembrane region" description="Helical" evidence="4">
    <location>
        <begin position="45"/>
        <end position="66"/>
    </location>
</feature>
<feature type="transmembrane region" description="Helical" evidence="4">
    <location>
        <begin position="135"/>
        <end position="156"/>
    </location>
</feature>
<evidence type="ECO:0000256" key="4">
    <source>
        <dbReference type="SAM" id="Phobius"/>
    </source>
</evidence>
<reference evidence="6 7" key="1">
    <citation type="submission" date="2017-02" db="EMBL/GenBank/DDBJ databases">
        <authorList>
            <person name="Peterson S.W."/>
        </authorList>
    </citation>
    <scope>NUCLEOTIDE SEQUENCE [LARGE SCALE GENOMIC DNA]</scope>
    <source>
        <strain evidence="6 7">3F5N</strain>
    </source>
</reference>
<keyword evidence="1 4" id="KW-0812">Transmembrane</keyword>
<evidence type="ECO:0000313" key="6">
    <source>
        <dbReference type="EMBL" id="SJM61827.1"/>
    </source>
</evidence>
<feature type="transmembrane region" description="Helical" evidence="4">
    <location>
        <begin position="364"/>
        <end position="387"/>
    </location>
</feature>
<dbReference type="PANTHER" id="PTHR23523:SF2">
    <property type="entry name" value="2-NITROIMIDAZOLE TRANSPORTER"/>
    <property type="match status" value="1"/>
</dbReference>
<feature type="transmembrane region" description="Helical" evidence="4">
    <location>
        <begin position="78"/>
        <end position="95"/>
    </location>
</feature>
<sequence length="393" mass="40009">MTSRSSLHPFWVIAGVLLVAGTLRGTFTGAGPLLGDIGQAFGLGASQAGFLITLPLLAFFVVSPFAARLARAVGLERAIFLALAAMIAGVAIRSAGPLWTLYLGSFVLGAGIAIGNTLLPSLLKRDFPDQITKLTTLYAITMGVASAGASAVMTPLAQAFDWRLALAALVVLPTAAALVWIPQLRRRSAPGAAPGAEAAAGVSGVSVWRSGLAWQVTLFFGVNSFVYYAVAAWLPSILTSAGASAEAAGGLHGVMQLGTAAPGLVLVPLVRRLKDQRALAAGFSLLGLVSLTGLYVAPGLAMIWVALFGFAIGGAFILALAFIGLRSRSAEQTAQLSGMTQSVGYLMSACAPVSIGALHDAVGAWAPVLAVCGALCILMVALGLGAGRDRQLA</sequence>